<keyword evidence="1" id="KW-0472">Membrane</keyword>
<dbReference type="Proteomes" id="UP001168423">
    <property type="component" value="Unassembled WGS sequence"/>
</dbReference>
<keyword evidence="1" id="KW-0812">Transmembrane</keyword>
<feature type="transmembrane region" description="Helical" evidence="1">
    <location>
        <begin position="155"/>
        <end position="177"/>
    </location>
</feature>
<comment type="caution">
    <text evidence="2">The sequence shown here is derived from an EMBL/GenBank/DDBJ whole genome shotgun (WGS) entry which is preliminary data.</text>
</comment>
<evidence type="ECO:0000313" key="2">
    <source>
        <dbReference type="EMBL" id="MDN7013135.1"/>
    </source>
</evidence>
<evidence type="ECO:0000313" key="3">
    <source>
        <dbReference type="Proteomes" id="UP001168423"/>
    </source>
</evidence>
<gene>
    <name evidence="2" type="ORF">FGW20_08790</name>
</gene>
<reference evidence="2" key="1">
    <citation type="submission" date="2019-05" db="EMBL/GenBank/DDBJ databases">
        <title>Isolation and characterization of methanogens from the cold seep sediment at Four-Way Closure Ridge.</title>
        <authorList>
            <person name="You Y.-T."/>
            <person name="Chen S.-C."/>
            <person name="Zhang W.-L."/>
            <person name="Lai M.-C."/>
        </authorList>
    </citation>
    <scope>NUCLEOTIDE SEQUENCE</scope>
    <source>
        <strain evidence="2">FWC-SCC3</strain>
    </source>
</reference>
<keyword evidence="3" id="KW-1185">Reference proteome</keyword>
<sequence length="191" mass="20678">MLVSVVIFPLIYGYSVRVMSGTKPAPEFEGWIRLFVDGIKLIVITIVYTIPIMILTLIPLVLYAIPVPAGSEPLLSPEVGIIVALALLVIFTLAAIVVGILATFAMVRFSRTGRMGEAFRVGTLLAHIGEIGWLNVFVALVVLTVVVAVVEFALILVPIIGVIILLLLMPAFIIFTYRYITLIYESAPAPG</sequence>
<feature type="transmembrane region" description="Helical" evidence="1">
    <location>
        <begin position="128"/>
        <end position="149"/>
    </location>
</feature>
<keyword evidence="1" id="KW-1133">Transmembrane helix</keyword>
<dbReference type="EMBL" id="VCYI01000010">
    <property type="protein sequence ID" value="MDN7013135.1"/>
    <property type="molecule type" value="Genomic_DNA"/>
</dbReference>
<name>A0ABT8M278_9EURY</name>
<organism evidence="2 3">
    <name type="scientific">Methanoculleus methanifontis</name>
    <dbReference type="NCBI Taxonomy" id="2584086"/>
    <lineage>
        <taxon>Archaea</taxon>
        <taxon>Methanobacteriati</taxon>
        <taxon>Methanobacteriota</taxon>
        <taxon>Stenosarchaea group</taxon>
        <taxon>Methanomicrobia</taxon>
        <taxon>Methanomicrobiales</taxon>
        <taxon>Methanomicrobiaceae</taxon>
        <taxon>Methanoculleus</taxon>
    </lineage>
</organism>
<protein>
    <submittedName>
        <fullName evidence="2">DUF4013 domain-containing protein</fullName>
    </submittedName>
</protein>
<dbReference type="Pfam" id="PF13197">
    <property type="entry name" value="DUF4013"/>
    <property type="match status" value="1"/>
</dbReference>
<dbReference type="RefSeq" id="WP_301677722.1">
    <property type="nucleotide sequence ID" value="NZ_VCYI01000010.1"/>
</dbReference>
<feature type="transmembrane region" description="Helical" evidence="1">
    <location>
        <begin position="41"/>
        <end position="67"/>
    </location>
</feature>
<dbReference type="InterPro" id="IPR025098">
    <property type="entry name" value="DUF4013"/>
</dbReference>
<evidence type="ECO:0000256" key="1">
    <source>
        <dbReference type="SAM" id="Phobius"/>
    </source>
</evidence>
<feature type="transmembrane region" description="Helical" evidence="1">
    <location>
        <begin position="79"/>
        <end position="107"/>
    </location>
</feature>
<proteinExistence type="predicted"/>
<accession>A0ABT8M278</accession>